<proteinExistence type="predicted"/>
<evidence type="ECO:0000256" key="1">
    <source>
        <dbReference type="SAM" id="MobiDB-lite"/>
    </source>
</evidence>
<evidence type="ECO:0000313" key="3">
    <source>
        <dbReference type="EMBL" id="MBS2551264.1"/>
    </source>
</evidence>
<feature type="domain" description="Transcription regulator PadR N-terminal" evidence="2">
    <location>
        <begin position="48"/>
        <end position="123"/>
    </location>
</feature>
<dbReference type="PANTHER" id="PTHR43252:SF6">
    <property type="entry name" value="NEGATIVE TRANSCRIPTION REGULATOR PADR"/>
    <property type="match status" value="1"/>
</dbReference>
<feature type="compositionally biased region" description="Gly residues" evidence="1">
    <location>
        <begin position="20"/>
        <end position="31"/>
    </location>
</feature>
<dbReference type="InterPro" id="IPR036388">
    <property type="entry name" value="WH-like_DNA-bd_sf"/>
</dbReference>
<comment type="caution">
    <text evidence="3">The sequence shown here is derived from an EMBL/GenBank/DDBJ whole genome shotgun (WGS) entry which is preliminary data.</text>
</comment>
<feature type="region of interest" description="Disordered" evidence="1">
    <location>
        <begin position="217"/>
        <end position="247"/>
    </location>
</feature>
<gene>
    <name evidence="3" type="ORF">KGQ19_30785</name>
</gene>
<protein>
    <submittedName>
        <fullName evidence="3">PadR family transcriptional regulator</fullName>
    </submittedName>
</protein>
<dbReference type="InterPro" id="IPR036390">
    <property type="entry name" value="WH_DNA-bd_sf"/>
</dbReference>
<feature type="compositionally biased region" description="Low complexity" evidence="1">
    <location>
        <begin position="1"/>
        <end position="13"/>
    </location>
</feature>
<dbReference type="PANTHER" id="PTHR43252">
    <property type="entry name" value="TRANSCRIPTIONAL REGULATOR YQJI"/>
    <property type="match status" value="1"/>
</dbReference>
<name>A0ABS5KZA2_9ACTN</name>
<reference evidence="3 4" key="1">
    <citation type="submission" date="2020-02" db="EMBL/GenBank/DDBJ databases">
        <title>Acidophilic actinobacteria isolated from forest soil.</title>
        <authorList>
            <person name="Golinska P."/>
        </authorList>
    </citation>
    <scope>NUCLEOTIDE SEQUENCE [LARGE SCALE GENOMIC DNA]</scope>
    <source>
        <strain evidence="3 4">NL8</strain>
    </source>
</reference>
<dbReference type="InterPro" id="IPR005149">
    <property type="entry name" value="Tscrpt_reg_PadR_N"/>
</dbReference>
<dbReference type="Proteomes" id="UP000730482">
    <property type="component" value="Unassembled WGS sequence"/>
</dbReference>
<evidence type="ECO:0000259" key="2">
    <source>
        <dbReference type="Pfam" id="PF03551"/>
    </source>
</evidence>
<feature type="region of interest" description="Disordered" evidence="1">
    <location>
        <begin position="1"/>
        <end position="40"/>
    </location>
</feature>
<dbReference type="Gene3D" id="1.10.10.10">
    <property type="entry name" value="Winged helix-like DNA-binding domain superfamily/Winged helix DNA-binding domain"/>
    <property type="match status" value="1"/>
</dbReference>
<sequence>MGPQSARSAGSAQSRDEPAGAGGGAGAGAGADGAPTDDPKLPATSWAVLGMLSFEQELSGYDIKKWADWSLKLFYWSPSFSQIYSELKRLEKHGYVTSRTVMQDDVRGKRVYAITDTGREAVRNWSRTAPVEAPVLKHGVLLRVWLGHLTEPERLHEIVAEHRDNSERRRAEAAVDADAAHGETAWAYPELALKWAERYHAAERDLAEQMLRDLDELAASGRATEPVPLPPDSPSLAPRLPGVPSTE</sequence>
<accession>A0ABS5KZA2</accession>
<dbReference type="EMBL" id="JAAFYZ010000132">
    <property type="protein sequence ID" value="MBS2551264.1"/>
    <property type="molecule type" value="Genomic_DNA"/>
</dbReference>
<dbReference type="Pfam" id="PF03551">
    <property type="entry name" value="PadR"/>
    <property type="match status" value="1"/>
</dbReference>
<dbReference type="SUPFAM" id="SSF46785">
    <property type="entry name" value="Winged helix' DNA-binding domain"/>
    <property type="match status" value="1"/>
</dbReference>
<keyword evidence="4" id="KW-1185">Reference proteome</keyword>
<organism evidence="3 4">
    <name type="scientific">Catenulispora pinistramenti</name>
    <dbReference type="NCBI Taxonomy" id="2705254"/>
    <lineage>
        <taxon>Bacteria</taxon>
        <taxon>Bacillati</taxon>
        <taxon>Actinomycetota</taxon>
        <taxon>Actinomycetes</taxon>
        <taxon>Catenulisporales</taxon>
        <taxon>Catenulisporaceae</taxon>
        <taxon>Catenulispora</taxon>
    </lineage>
</organism>
<evidence type="ECO:0000313" key="4">
    <source>
        <dbReference type="Proteomes" id="UP000730482"/>
    </source>
</evidence>